<evidence type="ECO:0000313" key="1">
    <source>
        <dbReference type="EMBL" id="CAH1444787.1"/>
    </source>
</evidence>
<dbReference type="InterPro" id="IPR011989">
    <property type="entry name" value="ARM-like"/>
</dbReference>
<accession>A0AAU9P3F2</accession>
<comment type="caution">
    <text evidence="1">The sequence shown here is derived from an EMBL/GenBank/DDBJ whole genome shotgun (WGS) entry which is preliminary data.</text>
</comment>
<dbReference type="EMBL" id="CAKMRJ010005523">
    <property type="protein sequence ID" value="CAH1444787.1"/>
    <property type="molecule type" value="Genomic_DNA"/>
</dbReference>
<dbReference type="GO" id="GO:0030014">
    <property type="term" value="C:CCR4-NOT complex"/>
    <property type="evidence" value="ECO:0007669"/>
    <property type="project" value="InterPro"/>
</dbReference>
<protein>
    <recommendedName>
        <fullName evidence="3">CCR4-NOT transcription complex subunit 11</fullName>
    </recommendedName>
</protein>
<proteinExistence type="predicted"/>
<gene>
    <name evidence="1" type="ORF">LVIROSA_LOCUS30596</name>
</gene>
<sequence length="159" mass="18306">MEVVRANLPLHVYRYIDITVERIRHLEELRICSLGVIVRLVQVEDTNTPEIIRFLLETQTFPICLRCIDVGSELAKKGAAFVVTQILMSKDGQQYIGMFPNRFYGVAVVLRKTVDRFGRNQPNSELLKQILNCYMQLVEVSRLFSSEIKSLEVLLIECS</sequence>
<dbReference type="Proteomes" id="UP001157418">
    <property type="component" value="Unassembled WGS sequence"/>
</dbReference>
<keyword evidence="2" id="KW-1185">Reference proteome</keyword>
<name>A0AAU9P3F2_9ASTR</name>
<dbReference type="Pfam" id="PF04078">
    <property type="entry name" value="Rcd1"/>
    <property type="match status" value="1"/>
</dbReference>
<dbReference type="Gene3D" id="1.25.10.10">
    <property type="entry name" value="Leucine-rich Repeat Variant"/>
    <property type="match status" value="1"/>
</dbReference>
<dbReference type="InterPro" id="IPR007216">
    <property type="entry name" value="CNOT9"/>
</dbReference>
<reference evidence="1 2" key="1">
    <citation type="submission" date="2022-01" db="EMBL/GenBank/DDBJ databases">
        <authorList>
            <person name="Xiong W."/>
            <person name="Schranz E."/>
        </authorList>
    </citation>
    <scope>NUCLEOTIDE SEQUENCE [LARGE SCALE GENOMIC DNA]</scope>
</reference>
<dbReference type="AlphaFoldDB" id="A0AAU9P3F2"/>
<evidence type="ECO:0000313" key="2">
    <source>
        <dbReference type="Proteomes" id="UP001157418"/>
    </source>
</evidence>
<dbReference type="PANTHER" id="PTHR12262">
    <property type="entry name" value="CCR4-NOT TRANSCRIPTION COMPLEX SUBUNIT 9"/>
    <property type="match status" value="1"/>
</dbReference>
<dbReference type="GO" id="GO:0006402">
    <property type="term" value="P:mRNA catabolic process"/>
    <property type="evidence" value="ECO:0007669"/>
    <property type="project" value="InterPro"/>
</dbReference>
<evidence type="ECO:0008006" key="3">
    <source>
        <dbReference type="Google" id="ProtNLM"/>
    </source>
</evidence>
<organism evidence="1 2">
    <name type="scientific">Lactuca virosa</name>
    <dbReference type="NCBI Taxonomy" id="75947"/>
    <lineage>
        <taxon>Eukaryota</taxon>
        <taxon>Viridiplantae</taxon>
        <taxon>Streptophyta</taxon>
        <taxon>Embryophyta</taxon>
        <taxon>Tracheophyta</taxon>
        <taxon>Spermatophyta</taxon>
        <taxon>Magnoliopsida</taxon>
        <taxon>eudicotyledons</taxon>
        <taxon>Gunneridae</taxon>
        <taxon>Pentapetalae</taxon>
        <taxon>asterids</taxon>
        <taxon>campanulids</taxon>
        <taxon>Asterales</taxon>
        <taxon>Asteraceae</taxon>
        <taxon>Cichorioideae</taxon>
        <taxon>Cichorieae</taxon>
        <taxon>Lactucinae</taxon>
        <taxon>Lactuca</taxon>
    </lineage>
</organism>